<dbReference type="Proteomes" id="UP000238274">
    <property type="component" value="Unassembled WGS sequence"/>
</dbReference>
<proteinExistence type="predicted"/>
<keyword evidence="2" id="KW-1185">Reference proteome</keyword>
<dbReference type="VEuPathDB" id="FungiDB:PSTT_15835"/>
<evidence type="ECO:0000313" key="1">
    <source>
        <dbReference type="EMBL" id="POV95566.1"/>
    </source>
</evidence>
<accession>A0A2S4UEF7</accession>
<organism evidence="1 2">
    <name type="scientific">Puccinia striiformis</name>
    <dbReference type="NCBI Taxonomy" id="27350"/>
    <lineage>
        <taxon>Eukaryota</taxon>
        <taxon>Fungi</taxon>
        <taxon>Dikarya</taxon>
        <taxon>Basidiomycota</taxon>
        <taxon>Pucciniomycotina</taxon>
        <taxon>Pucciniomycetes</taxon>
        <taxon>Pucciniales</taxon>
        <taxon>Pucciniaceae</taxon>
        <taxon>Puccinia</taxon>
    </lineage>
</organism>
<dbReference type="VEuPathDB" id="FungiDB:PSHT_15609"/>
<sequence>MLHLLTLKDSQLFDLSTGEDSQSGLIGVPAHGLPSLGARSMNRTAVLKRLHVQLVSYQFHHASKLLLAFQDVHGPLQQHEIDVLVTYRRLMMGALTQEFSRHLKPATDCFLGSYRRLQGVRYDPITRNTSNDDQNYAGEFRMMRREIQIPEQVRFTVTLAKIAAMDGIIEIARDDRDWTQGNPDAETELQA</sequence>
<comment type="caution">
    <text evidence="1">The sequence shown here is derived from an EMBL/GenBank/DDBJ whole genome shotgun (WGS) entry which is preliminary data.</text>
</comment>
<evidence type="ECO:0000313" key="2">
    <source>
        <dbReference type="Proteomes" id="UP000238274"/>
    </source>
</evidence>
<protein>
    <submittedName>
        <fullName evidence="1">Uncharacterized protein</fullName>
    </submittedName>
</protein>
<reference evidence="1 2" key="1">
    <citation type="submission" date="2017-12" db="EMBL/GenBank/DDBJ databases">
        <title>Gene loss provides genomic basis for host adaptation in cereal stripe rust fungi.</title>
        <authorList>
            <person name="Xia C."/>
        </authorList>
    </citation>
    <scope>NUCLEOTIDE SEQUENCE [LARGE SCALE GENOMIC DNA]</scope>
    <source>
        <strain evidence="1 2">93TX-2</strain>
    </source>
</reference>
<gene>
    <name evidence="1" type="ORF">PSHT_15609</name>
</gene>
<reference evidence="2" key="3">
    <citation type="journal article" date="2018" name="Mol. Plant Microbe Interact.">
        <title>Genome sequence resources for the wheat stripe rust pathogen (Puccinia striiformis f. sp. tritici) and the barley stripe rust pathogen (Puccinia striiformis f. sp. hordei).</title>
        <authorList>
            <person name="Xia C."/>
            <person name="Wang M."/>
            <person name="Yin C."/>
            <person name="Cornejo O.E."/>
            <person name="Hulbert S.H."/>
            <person name="Chen X."/>
        </authorList>
    </citation>
    <scope>NUCLEOTIDE SEQUENCE [LARGE SCALE GENOMIC DNA]</scope>
    <source>
        <strain evidence="2">93TX-2</strain>
    </source>
</reference>
<reference evidence="2" key="2">
    <citation type="journal article" date="2018" name="BMC Genomics">
        <title>Genomic insights into host adaptation between the wheat stripe rust pathogen (Puccinia striiformis f. sp. tritici) and the barley stripe rust pathogen (Puccinia striiformis f. sp. hordei).</title>
        <authorList>
            <person name="Xia C."/>
            <person name="Wang M."/>
            <person name="Yin C."/>
            <person name="Cornejo O.E."/>
            <person name="Hulbert S.H."/>
            <person name="Chen X."/>
        </authorList>
    </citation>
    <scope>NUCLEOTIDE SEQUENCE [LARGE SCALE GENOMIC DNA]</scope>
    <source>
        <strain evidence="2">93TX-2</strain>
    </source>
</reference>
<dbReference type="EMBL" id="PKSM01000411">
    <property type="protein sequence ID" value="POV95566.1"/>
    <property type="molecule type" value="Genomic_DNA"/>
</dbReference>
<dbReference type="AlphaFoldDB" id="A0A2S4UEF7"/>
<name>A0A2S4UEF7_9BASI</name>